<evidence type="ECO:0000256" key="3">
    <source>
        <dbReference type="ARBA" id="ARBA00009045"/>
    </source>
</evidence>
<feature type="transmembrane region" description="Helical" evidence="10">
    <location>
        <begin position="110"/>
        <end position="129"/>
    </location>
</feature>
<comment type="similarity">
    <text evidence="3">Belongs to the peptidase S54 family.</text>
</comment>
<gene>
    <name evidence="12" type="ORF">K493DRAFT_101324</name>
</gene>
<feature type="transmembrane region" description="Helical" evidence="10">
    <location>
        <begin position="160"/>
        <end position="178"/>
    </location>
</feature>
<dbReference type="GO" id="GO:0016020">
    <property type="term" value="C:membrane"/>
    <property type="evidence" value="ECO:0007669"/>
    <property type="project" value="UniProtKB-SubCell"/>
</dbReference>
<evidence type="ECO:0000256" key="8">
    <source>
        <dbReference type="ARBA" id="ARBA00022989"/>
    </source>
</evidence>
<protein>
    <recommendedName>
        <fullName evidence="4">rhomboid protease</fullName>
        <ecNumber evidence="4">3.4.21.105</ecNumber>
    </recommendedName>
</protein>
<dbReference type="InterPro" id="IPR022764">
    <property type="entry name" value="Peptidase_S54_rhomboid_dom"/>
</dbReference>
<evidence type="ECO:0000313" key="12">
    <source>
        <dbReference type="EMBL" id="ORY07450.1"/>
    </source>
</evidence>
<dbReference type="Gene3D" id="1.20.1540.10">
    <property type="entry name" value="Rhomboid-like"/>
    <property type="match status" value="1"/>
</dbReference>
<comment type="caution">
    <text evidence="12">The sequence shown here is derived from an EMBL/GenBank/DDBJ whole genome shotgun (WGS) entry which is preliminary data.</text>
</comment>
<feature type="domain" description="Peptidase S54 rhomboid" evidence="11">
    <location>
        <begin position="69"/>
        <end position="210"/>
    </location>
</feature>
<name>A0A1Y1ZB17_9FUNG</name>
<dbReference type="Proteomes" id="UP000193498">
    <property type="component" value="Unassembled WGS sequence"/>
</dbReference>
<dbReference type="STRING" id="1314790.A0A1Y1ZB17"/>
<evidence type="ECO:0000256" key="2">
    <source>
        <dbReference type="ARBA" id="ARBA00004141"/>
    </source>
</evidence>
<keyword evidence="5" id="KW-0645">Protease</keyword>
<organism evidence="12 13">
    <name type="scientific">Basidiobolus meristosporus CBS 931.73</name>
    <dbReference type="NCBI Taxonomy" id="1314790"/>
    <lineage>
        <taxon>Eukaryota</taxon>
        <taxon>Fungi</taxon>
        <taxon>Fungi incertae sedis</taxon>
        <taxon>Zoopagomycota</taxon>
        <taxon>Entomophthoromycotina</taxon>
        <taxon>Basidiobolomycetes</taxon>
        <taxon>Basidiobolales</taxon>
        <taxon>Basidiobolaceae</taxon>
        <taxon>Basidiobolus</taxon>
    </lineage>
</organism>
<comment type="catalytic activity">
    <reaction evidence="1">
        <text>Cleaves type-1 transmembrane domains using a catalytic dyad composed of serine and histidine that are contributed by different transmembrane domains.</text>
        <dbReference type="EC" id="3.4.21.105"/>
    </reaction>
</comment>
<feature type="transmembrane region" description="Helical" evidence="10">
    <location>
        <begin position="184"/>
        <end position="204"/>
    </location>
</feature>
<proteinExistence type="inferred from homology"/>
<feature type="transmembrane region" description="Helical" evidence="10">
    <location>
        <begin position="71"/>
        <end position="98"/>
    </location>
</feature>
<dbReference type="GO" id="GO:0004252">
    <property type="term" value="F:serine-type endopeptidase activity"/>
    <property type="evidence" value="ECO:0007669"/>
    <property type="project" value="InterPro"/>
</dbReference>
<dbReference type="SUPFAM" id="SSF144091">
    <property type="entry name" value="Rhomboid-like"/>
    <property type="match status" value="1"/>
</dbReference>
<evidence type="ECO:0000256" key="5">
    <source>
        <dbReference type="ARBA" id="ARBA00022670"/>
    </source>
</evidence>
<dbReference type="InterPro" id="IPR035952">
    <property type="entry name" value="Rhomboid-like_sf"/>
</dbReference>
<evidence type="ECO:0000259" key="11">
    <source>
        <dbReference type="Pfam" id="PF01694"/>
    </source>
</evidence>
<dbReference type="PANTHER" id="PTHR43066:SF1">
    <property type="entry name" value="RHOMBOID PROTEIN 2"/>
    <property type="match status" value="1"/>
</dbReference>
<comment type="subcellular location">
    <subcellularLocation>
        <location evidence="2">Membrane</location>
        <topology evidence="2">Multi-pass membrane protein</topology>
    </subcellularLocation>
</comment>
<keyword evidence="8 10" id="KW-1133">Transmembrane helix</keyword>
<evidence type="ECO:0000256" key="1">
    <source>
        <dbReference type="ARBA" id="ARBA00000156"/>
    </source>
</evidence>
<keyword evidence="13" id="KW-1185">Reference proteome</keyword>
<evidence type="ECO:0000256" key="4">
    <source>
        <dbReference type="ARBA" id="ARBA00013039"/>
    </source>
</evidence>
<dbReference type="EMBL" id="MCFE01000008">
    <property type="protein sequence ID" value="ORY07450.1"/>
    <property type="molecule type" value="Genomic_DNA"/>
</dbReference>
<evidence type="ECO:0000256" key="10">
    <source>
        <dbReference type="SAM" id="Phobius"/>
    </source>
</evidence>
<evidence type="ECO:0000313" key="13">
    <source>
        <dbReference type="Proteomes" id="UP000193498"/>
    </source>
</evidence>
<dbReference type="Pfam" id="PF01694">
    <property type="entry name" value="Rhomboid"/>
    <property type="match status" value="1"/>
</dbReference>
<dbReference type="GO" id="GO:0006508">
    <property type="term" value="P:proteolysis"/>
    <property type="evidence" value="ECO:0007669"/>
    <property type="project" value="UniProtKB-KW"/>
</dbReference>
<dbReference type="InParanoid" id="A0A1Y1ZB17"/>
<keyword evidence="7" id="KW-0378">Hydrolase</keyword>
<feature type="transmembrane region" description="Helical" evidence="10">
    <location>
        <begin position="30"/>
        <end position="51"/>
    </location>
</feature>
<evidence type="ECO:0000256" key="9">
    <source>
        <dbReference type="ARBA" id="ARBA00023136"/>
    </source>
</evidence>
<evidence type="ECO:0000256" key="6">
    <source>
        <dbReference type="ARBA" id="ARBA00022692"/>
    </source>
</evidence>
<keyword evidence="9 10" id="KW-0472">Membrane</keyword>
<accession>A0A1Y1ZB17</accession>
<evidence type="ECO:0000256" key="7">
    <source>
        <dbReference type="ARBA" id="ARBA00022801"/>
    </source>
</evidence>
<dbReference type="AlphaFoldDB" id="A0A1Y1ZB17"/>
<keyword evidence="6 10" id="KW-0812">Transmembrane</keyword>
<feature type="transmembrane region" description="Helical" evidence="10">
    <location>
        <begin position="135"/>
        <end position="153"/>
    </location>
</feature>
<dbReference type="EC" id="3.4.21.105" evidence="4"/>
<dbReference type="FunCoup" id="A0A1Y1ZB17">
    <property type="interactions" value="74"/>
</dbReference>
<sequence length="286" mass="31874">MTSRLNLPAVRNTFNYGVEALRNHLLTMPILTLGIAVICASCYSIHAFTWGKVDLATDLGLWVEGVKSGQVYRLITYPFPHVGFFHIFFNMIAFIPLSSHFEMSLGTFRYFYIFFVTFTLFPASLYIIISLLPFIETGLLAGTTTLIFILIVWECRALRPLSFCGLFTIPAVAYPPLLLLITSVLFSGAVFWGHFIAMSVGYAYNYNLLKYITPATTYFQKMEERAFLTKVVNHPRFVRVEQYGLLPTSQADIDGPSSANVDSSSGISSNNAAFVPFSGPGRSLDG</sequence>
<dbReference type="OrthoDB" id="10257275at2759"/>
<dbReference type="PANTHER" id="PTHR43066">
    <property type="entry name" value="RHOMBOID-RELATED PROTEIN"/>
    <property type="match status" value="1"/>
</dbReference>
<reference evidence="12 13" key="1">
    <citation type="submission" date="2016-07" db="EMBL/GenBank/DDBJ databases">
        <title>Pervasive Adenine N6-methylation of Active Genes in Fungi.</title>
        <authorList>
            <consortium name="DOE Joint Genome Institute"/>
            <person name="Mondo S.J."/>
            <person name="Dannebaum R.O."/>
            <person name="Kuo R.C."/>
            <person name="Labutti K."/>
            <person name="Haridas S."/>
            <person name="Kuo A."/>
            <person name="Salamov A."/>
            <person name="Ahrendt S.R."/>
            <person name="Lipzen A."/>
            <person name="Sullivan W."/>
            <person name="Andreopoulos W.B."/>
            <person name="Clum A."/>
            <person name="Lindquist E."/>
            <person name="Daum C."/>
            <person name="Ramamoorthy G.K."/>
            <person name="Gryganskyi A."/>
            <person name="Culley D."/>
            <person name="Magnuson J.K."/>
            <person name="James T.Y."/>
            <person name="O'Malley M.A."/>
            <person name="Stajich J.E."/>
            <person name="Spatafora J.W."/>
            <person name="Visel A."/>
            <person name="Grigoriev I.V."/>
        </authorList>
    </citation>
    <scope>NUCLEOTIDE SEQUENCE [LARGE SCALE GENOMIC DNA]</scope>
    <source>
        <strain evidence="12 13">CBS 931.73</strain>
    </source>
</reference>